<evidence type="ECO:0000313" key="4">
    <source>
        <dbReference type="EMBL" id="NXS92861.1"/>
    </source>
</evidence>
<keyword evidence="5" id="KW-1185">Reference proteome</keyword>
<dbReference type="AlphaFoldDB" id="A0A7L2YDT6"/>
<dbReference type="OrthoDB" id="10253982at2759"/>
<dbReference type="InterPro" id="IPR036691">
    <property type="entry name" value="Endo/exonu/phosph_ase_sf"/>
</dbReference>
<dbReference type="PANTHER" id="PTHR12121">
    <property type="entry name" value="CARBON CATABOLITE REPRESSOR PROTEIN 4"/>
    <property type="match status" value="1"/>
</dbReference>
<proteinExistence type="predicted"/>
<feature type="compositionally biased region" description="Polar residues" evidence="1">
    <location>
        <begin position="111"/>
        <end position="121"/>
    </location>
</feature>
<dbReference type="GO" id="GO:0000175">
    <property type="term" value="F:3'-5'-RNA exonuclease activity"/>
    <property type="evidence" value="ECO:0007669"/>
    <property type="project" value="TreeGrafter"/>
</dbReference>
<dbReference type="Proteomes" id="UP000550086">
    <property type="component" value="Unassembled WGS sequence"/>
</dbReference>
<dbReference type="SUPFAM" id="SSF56219">
    <property type="entry name" value="DNase I-like"/>
    <property type="match status" value="1"/>
</dbReference>
<comment type="caution">
    <text evidence="4">The sequence shown here is derived from an EMBL/GenBank/DDBJ whole genome shotgun (WGS) entry which is preliminary data.</text>
</comment>
<evidence type="ECO:0000313" key="5">
    <source>
        <dbReference type="Proteomes" id="UP000550086"/>
    </source>
</evidence>
<dbReference type="PANTHER" id="PTHR12121:SF27">
    <property type="entry name" value="PROTEIN ANGEL HOMOLOG 2"/>
    <property type="match status" value="1"/>
</dbReference>
<feature type="domain" description="Endonuclease/exonuclease/phosphatase" evidence="2">
    <location>
        <begin position="185"/>
        <end position="503"/>
    </location>
</feature>
<protein>
    <submittedName>
        <fullName evidence="4">ANGE2 protein</fullName>
    </submittedName>
</protein>
<dbReference type="EMBL" id="VZTM01007557">
    <property type="protein sequence ID" value="NXS92861.1"/>
    <property type="molecule type" value="Genomic_DNA"/>
</dbReference>
<feature type="non-terminal residue" evidence="4">
    <location>
        <position position="1"/>
    </location>
</feature>
<sequence>GRHSMLPRQVQRLGRDWIAHWNGSQILALNSPVPNCMRWAGYCPWASFPLPGPVDFSVNWRVPPFFGPWRQFQNSNWQLDNFTQSSCFHLPNPSMKSEGEEPLTKKRRLSGQPSTPEEAANFSNQKEALCLSVAQNEEKHSSKKGPVKRHWEYFCQNSRAMKIFENKETDQSNTESEAKFDFTVMSYNILSQNLLEDNSHLYKHCRQRLLIWTYRFPNILQEIKELDADVLCLQEVQEDHYRKEIKSSLESLGYHCEYKMRTGRKPDGCAICFKTSRFSLISSNPVEFFRRDIPLLDRDNVGLVLLLQPKFHCETNATICIANTHLLYNPRRGDIKLTQLAMLLAEIASVALQKDGTFCPIIICGDFNSVPGSPLYRFIKEGKLNYEGLAIGKVSGQEQFPRGQRILSIPIWPKKLGISQNCVYEIKQQQKEGNAGQFLELESAKPDNTQEAVIASEKLSSKLQHCFKLSSVYSHYFPETGIPEVTTCHSRSAVTVDYIFYSAANNDTAAQTGAEDSFHRGLKLLGRLALLTEKDLWTVNGLPNENNSSDHLPLLAEFRLIAR</sequence>
<dbReference type="InterPro" id="IPR045816">
    <property type="entry name" value="ANGEL2_N"/>
</dbReference>
<reference evidence="4 5" key="1">
    <citation type="submission" date="2019-09" db="EMBL/GenBank/DDBJ databases">
        <title>Bird 10,000 Genomes (B10K) Project - Family phase.</title>
        <authorList>
            <person name="Zhang G."/>
        </authorList>
    </citation>
    <scope>NUCLEOTIDE SEQUENCE [LARGE SCALE GENOMIC DNA]</scope>
    <source>
        <strain evidence="4">B10K-DU-002-59</strain>
        <tissue evidence="4">Muscle</tissue>
    </source>
</reference>
<evidence type="ECO:0000259" key="2">
    <source>
        <dbReference type="Pfam" id="PF03372"/>
    </source>
</evidence>
<gene>
    <name evidence="4" type="primary">Angel2</name>
    <name evidence="4" type="ORF">JACJAC_R04932</name>
</gene>
<organism evidence="4 5">
    <name type="scientific">Jacana jacana</name>
    <name type="common">Wattled jacana</name>
    <name type="synonym">Parra jacana</name>
    <dbReference type="NCBI Taxonomy" id="54508"/>
    <lineage>
        <taxon>Eukaryota</taxon>
        <taxon>Metazoa</taxon>
        <taxon>Chordata</taxon>
        <taxon>Craniata</taxon>
        <taxon>Vertebrata</taxon>
        <taxon>Euteleostomi</taxon>
        <taxon>Archelosauria</taxon>
        <taxon>Archosauria</taxon>
        <taxon>Dinosauria</taxon>
        <taxon>Saurischia</taxon>
        <taxon>Theropoda</taxon>
        <taxon>Coelurosauria</taxon>
        <taxon>Aves</taxon>
        <taxon>Neognathae</taxon>
        <taxon>Neoaves</taxon>
        <taxon>Charadriiformes</taxon>
        <taxon>Jacanidae</taxon>
        <taxon>Jacana</taxon>
    </lineage>
</organism>
<evidence type="ECO:0000259" key="3">
    <source>
        <dbReference type="Pfam" id="PF19339"/>
    </source>
</evidence>
<dbReference type="Pfam" id="PF03372">
    <property type="entry name" value="Exo_endo_phos"/>
    <property type="match status" value="1"/>
</dbReference>
<feature type="region of interest" description="Disordered" evidence="1">
    <location>
        <begin position="90"/>
        <end position="121"/>
    </location>
</feature>
<feature type="non-terminal residue" evidence="4">
    <location>
        <position position="563"/>
    </location>
</feature>
<feature type="domain" description="Protein angel homolog 2 N-terminal" evidence="3">
    <location>
        <begin position="5"/>
        <end position="174"/>
    </location>
</feature>
<evidence type="ECO:0000256" key="1">
    <source>
        <dbReference type="SAM" id="MobiDB-lite"/>
    </source>
</evidence>
<accession>A0A7L2YDT6</accession>
<dbReference type="GO" id="GO:0003730">
    <property type="term" value="F:mRNA 3'-UTR binding"/>
    <property type="evidence" value="ECO:0007669"/>
    <property type="project" value="TreeGrafter"/>
</dbReference>
<dbReference type="Pfam" id="PF19339">
    <property type="entry name" value="ANGEL2_N"/>
    <property type="match status" value="1"/>
</dbReference>
<dbReference type="Gene3D" id="3.60.10.10">
    <property type="entry name" value="Endonuclease/exonuclease/phosphatase"/>
    <property type="match status" value="1"/>
</dbReference>
<dbReference type="InterPro" id="IPR050410">
    <property type="entry name" value="CCR4/nocturin_mRNA_transcr"/>
</dbReference>
<dbReference type="InterPro" id="IPR005135">
    <property type="entry name" value="Endo/exonuclease/phosphatase"/>
</dbReference>
<name>A0A7L2YDT6_JACJC</name>
<dbReference type="GO" id="GO:0070935">
    <property type="term" value="P:3'-UTR-mediated mRNA stabilization"/>
    <property type="evidence" value="ECO:0007669"/>
    <property type="project" value="TreeGrafter"/>
</dbReference>